<feature type="transmembrane region" description="Helical" evidence="1">
    <location>
        <begin position="49"/>
        <end position="77"/>
    </location>
</feature>
<organism evidence="2 3">
    <name type="scientific">Halomonas elongata (strain ATCC 33173 / DSM 2581 / NBRC 15536 / NCIMB 2198 / 1H9)</name>
    <dbReference type="NCBI Taxonomy" id="768066"/>
    <lineage>
        <taxon>Bacteria</taxon>
        <taxon>Pseudomonadati</taxon>
        <taxon>Pseudomonadota</taxon>
        <taxon>Gammaproteobacteria</taxon>
        <taxon>Oceanospirillales</taxon>
        <taxon>Halomonadaceae</taxon>
        <taxon>Halomonas</taxon>
    </lineage>
</organism>
<evidence type="ECO:0000313" key="3">
    <source>
        <dbReference type="Proteomes" id="UP001322512"/>
    </source>
</evidence>
<evidence type="ECO:0000256" key="1">
    <source>
        <dbReference type="SAM" id="Phobius"/>
    </source>
</evidence>
<dbReference type="EMBL" id="CP139472">
    <property type="protein sequence ID" value="WPU46542.1"/>
    <property type="molecule type" value="Genomic_DNA"/>
</dbReference>
<accession>A0ABZ0T7F8</accession>
<dbReference type="GeneID" id="91011488"/>
<name>A0ABZ0T7F8_HALED</name>
<dbReference type="RefSeq" id="WP_041602222.1">
    <property type="nucleotide sequence ID" value="NC_014532.2"/>
</dbReference>
<reference evidence="2 3" key="1">
    <citation type="submission" date="2023-11" db="EMBL/GenBank/DDBJ databases">
        <title>MicrobeMod: A computational toolkit for identifying prokaryotic methylation and restriction-modification with nanopore sequencing.</title>
        <authorList>
            <person name="Crits-Christoph A."/>
            <person name="Kang S.C."/>
            <person name="Lee H."/>
            <person name="Ostrov N."/>
        </authorList>
    </citation>
    <scope>NUCLEOTIDE SEQUENCE [LARGE SCALE GENOMIC DNA]</scope>
    <source>
        <strain evidence="2 3">ATCC 33173</strain>
    </source>
</reference>
<keyword evidence="1" id="KW-0812">Transmembrane</keyword>
<proteinExistence type="predicted"/>
<gene>
    <name evidence="2" type="ORF">SR933_14975</name>
</gene>
<dbReference type="Proteomes" id="UP001322512">
    <property type="component" value="Chromosome"/>
</dbReference>
<keyword evidence="3" id="KW-1185">Reference proteome</keyword>
<dbReference type="Pfam" id="PF14110">
    <property type="entry name" value="DUF4282"/>
    <property type="match status" value="1"/>
</dbReference>
<keyword evidence="1" id="KW-0472">Membrane</keyword>
<sequence length="97" mass="10675">MNLGDFTSFEKFLTPKLIQVAYWIGIIMIVLGGIGGIVTALFSGKLLLLLMNIIGLLLGLLFWRVLCEGAILLFGIYDRLGEIKDGLQESRSVSNDN</sequence>
<dbReference type="InterPro" id="IPR025557">
    <property type="entry name" value="DUF4282"/>
</dbReference>
<feature type="transmembrane region" description="Helical" evidence="1">
    <location>
        <begin position="20"/>
        <end position="42"/>
    </location>
</feature>
<keyword evidence="1" id="KW-1133">Transmembrane helix</keyword>
<evidence type="ECO:0000313" key="2">
    <source>
        <dbReference type="EMBL" id="WPU46542.1"/>
    </source>
</evidence>
<protein>
    <submittedName>
        <fullName evidence="2">DUF4282 domain-containing protein</fullName>
    </submittedName>
</protein>